<name>A0ABT8ANU0_9HYPH</name>
<accession>A0ABT8ANU0</accession>
<reference evidence="2" key="1">
    <citation type="journal article" date="2019" name="Int. J. Syst. Evol. Microbiol.">
        <title>The Global Catalogue of Microorganisms (GCM) 10K type strain sequencing project: providing services to taxonomists for standard genome sequencing and annotation.</title>
        <authorList>
            <consortium name="The Broad Institute Genomics Platform"/>
            <consortium name="The Broad Institute Genome Sequencing Center for Infectious Disease"/>
            <person name="Wu L."/>
            <person name="Ma J."/>
        </authorList>
    </citation>
    <scope>NUCLEOTIDE SEQUENCE [LARGE SCALE GENOMIC DNA]</scope>
    <source>
        <strain evidence="2">CECT 7806</strain>
    </source>
</reference>
<dbReference type="EMBL" id="JAUFPT010000032">
    <property type="protein sequence ID" value="MDN3571285.1"/>
    <property type="molecule type" value="Genomic_DNA"/>
</dbReference>
<dbReference type="RefSeq" id="WP_238284655.1">
    <property type="nucleotide sequence ID" value="NZ_BPQS01000001.1"/>
</dbReference>
<gene>
    <name evidence="1" type="ORF">QWZ18_11705</name>
</gene>
<proteinExistence type="predicted"/>
<comment type="caution">
    <text evidence="1">The sequence shown here is derived from an EMBL/GenBank/DDBJ whole genome shotgun (WGS) entry which is preliminary data.</text>
</comment>
<sequence>MTLETRILIAQALPPIRLAAVSASRAGHDQAMLRLRRLVCVAAALALPALGITVADTVHRAGGTRASQTAAPVIPSDGAAVPSGAVTPKRALRAVRTAAAPASLSQVRS</sequence>
<organism evidence="1 2">
    <name type="scientific">Methylobacterium longum</name>
    <dbReference type="NCBI Taxonomy" id="767694"/>
    <lineage>
        <taxon>Bacteria</taxon>
        <taxon>Pseudomonadati</taxon>
        <taxon>Pseudomonadota</taxon>
        <taxon>Alphaproteobacteria</taxon>
        <taxon>Hyphomicrobiales</taxon>
        <taxon>Methylobacteriaceae</taxon>
        <taxon>Methylobacterium</taxon>
    </lineage>
</organism>
<evidence type="ECO:0000313" key="1">
    <source>
        <dbReference type="EMBL" id="MDN3571285.1"/>
    </source>
</evidence>
<keyword evidence="2" id="KW-1185">Reference proteome</keyword>
<evidence type="ECO:0000313" key="2">
    <source>
        <dbReference type="Proteomes" id="UP001244297"/>
    </source>
</evidence>
<protein>
    <submittedName>
        <fullName evidence="1">Uncharacterized protein</fullName>
    </submittedName>
</protein>
<dbReference type="Proteomes" id="UP001244297">
    <property type="component" value="Unassembled WGS sequence"/>
</dbReference>